<dbReference type="EMBL" id="LAVV01006477">
    <property type="protein sequence ID" value="KNZ59716.1"/>
    <property type="molecule type" value="Genomic_DNA"/>
</dbReference>
<gene>
    <name evidence="3" type="ORF">VP01_1676g1</name>
</gene>
<name>A0A0L6VG07_9BASI</name>
<reference evidence="3 4" key="1">
    <citation type="submission" date="2015-08" db="EMBL/GenBank/DDBJ databases">
        <title>Next Generation Sequencing and Analysis of the Genome of Puccinia sorghi L Schw, the Causal Agent of Maize Common Rust.</title>
        <authorList>
            <person name="Rochi L."/>
            <person name="Burguener G."/>
            <person name="Darino M."/>
            <person name="Turjanski A."/>
            <person name="Kreff E."/>
            <person name="Dieguez M.J."/>
            <person name="Sacco F."/>
        </authorList>
    </citation>
    <scope>NUCLEOTIDE SEQUENCE [LARGE SCALE GENOMIC DNA]</scope>
    <source>
        <strain evidence="3 4">RO10H11247</strain>
    </source>
</reference>
<keyword evidence="2" id="KW-1133">Transmembrane helix</keyword>
<dbReference type="VEuPathDB" id="FungiDB:VP01_1676g1"/>
<accession>A0A0L6VG07</accession>
<feature type="transmembrane region" description="Helical" evidence="2">
    <location>
        <begin position="117"/>
        <end position="136"/>
    </location>
</feature>
<keyword evidence="2" id="KW-0812">Transmembrane</keyword>
<proteinExistence type="predicted"/>
<feature type="transmembrane region" description="Helical" evidence="2">
    <location>
        <begin position="76"/>
        <end position="97"/>
    </location>
</feature>
<feature type="transmembrane region" description="Helical" evidence="2">
    <location>
        <begin position="48"/>
        <end position="69"/>
    </location>
</feature>
<evidence type="ECO:0000256" key="1">
    <source>
        <dbReference type="SAM" id="MobiDB-lite"/>
    </source>
</evidence>
<evidence type="ECO:0000256" key="2">
    <source>
        <dbReference type="SAM" id="Phobius"/>
    </source>
</evidence>
<keyword evidence="4" id="KW-1185">Reference proteome</keyword>
<evidence type="ECO:0000313" key="4">
    <source>
        <dbReference type="Proteomes" id="UP000037035"/>
    </source>
</evidence>
<comment type="caution">
    <text evidence="3">The sequence shown here is derived from an EMBL/GenBank/DDBJ whole genome shotgun (WGS) entry which is preliminary data.</text>
</comment>
<dbReference type="AlphaFoldDB" id="A0A0L6VG07"/>
<evidence type="ECO:0000313" key="3">
    <source>
        <dbReference type="EMBL" id="KNZ59716.1"/>
    </source>
</evidence>
<keyword evidence="2" id="KW-0472">Membrane</keyword>
<dbReference type="Proteomes" id="UP000037035">
    <property type="component" value="Unassembled WGS sequence"/>
</dbReference>
<protein>
    <submittedName>
        <fullName evidence="3">Uncharacterized protein</fullName>
    </submittedName>
</protein>
<sequence length="641" mass="72753">MLIKHLFRSLHGRLARRSRNIRLTVSSHVDHYRFLFISFFLFPCYGVWRGLGSGCSEVVFIITQYNICFSLGAPSLLTFSLLMFLSCTVVYHLLVYFASLWDAHFFWGVHLSADFSLMLHCQSSLFFFFCIPFWIIKVKVEESLFLSHSHQKKKREKKPFVHVNCGERRLTMGGQATILVFANTNMGIDTPTTYSCIILVVRNITAAGIRHPSLSKGLFLENLLLLLPLARPITLHGSVPARYNLMSIHSRFLIVTRALPISYIASSRLSCFWPYCCYSSSWPTHMISFCHQQTHTASSRNHRKKRTKKIQRMRRPQLYVSLFCFVFNKYIFTFYLFPTSGDTDTSKKGRRNRILPVLIHAAHTPPGSCHRDEEEWTPWREKEQDGGQKTRFVIVVYVSCVCARGGGFISVDESEGWVHKGTRGGEIGRGSLLCCGAERKGRVGLRRDFWGPTFLPARRRCRKLDLSSSSLIFGAGGLQPSQRAETTTTTGQTGSWGIPTWWHDHDRRGRNPCGPISASAPAALGVVGRSFVAGWGEAILLVRAEEGVSSDLPSLLLVAESHQPGIYLLMTGVLLAAEYMTPSSLPQQNLSRVIKKASPVPKIRIFRYLFYWSSYRRKIRFVDPRSTQQARVQTNVAMDKV</sequence>
<feature type="region of interest" description="Disordered" evidence="1">
    <location>
        <begin position="481"/>
        <end position="500"/>
    </location>
</feature>
<feature type="transmembrane region" description="Helical" evidence="2">
    <location>
        <begin position="318"/>
        <end position="337"/>
    </location>
</feature>
<organism evidence="3 4">
    <name type="scientific">Puccinia sorghi</name>
    <dbReference type="NCBI Taxonomy" id="27349"/>
    <lineage>
        <taxon>Eukaryota</taxon>
        <taxon>Fungi</taxon>
        <taxon>Dikarya</taxon>
        <taxon>Basidiomycota</taxon>
        <taxon>Pucciniomycotina</taxon>
        <taxon>Pucciniomycetes</taxon>
        <taxon>Pucciniales</taxon>
        <taxon>Pucciniaceae</taxon>
        <taxon>Puccinia</taxon>
    </lineage>
</organism>